<dbReference type="RefSeq" id="XP_008610077.1">
    <property type="nucleotide sequence ID" value="XM_008611855.1"/>
</dbReference>
<organism evidence="2 3">
    <name type="scientific">Saprolegnia diclina (strain VS20)</name>
    <dbReference type="NCBI Taxonomy" id="1156394"/>
    <lineage>
        <taxon>Eukaryota</taxon>
        <taxon>Sar</taxon>
        <taxon>Stramenopiles</taxon>
        <taxon>Oomycota</taxon>
        <taxon>Saprolegniomycetes</taxon>
        <taxon>Saprolegniales</taxon>
        <taxon>Saprolegniaceae</taxon>
        <taxon>Saprolegnia</taxon>
    </lineage>
</organism>
<keyword evidence="1" id="KW-1133">Transmembrane helix</keyword>
<dbReference type="AlphaFoldDB" id="T0QPI5"/>
<feature type="transmembrane region" description="Helical" evidence="1">
    <location>
        <begin position="81"/>
        <end position="99"/>
    </location>
</feature>
<dbReference type="InParanoid" id="T0QPI5"/>
<evidence type="ECO:0008006" key="4">
    <source>
        <dbReference type="Google" id="ProtNLM"/>
    </source>
</evidence>
<accession>T0QPI5</accession>
<dbReference type="InterPro" id="IPR013083">
    <property type="entry name" value="Znf_RING/FYVE/PHD"/>
</dbReference>
<dbReference type="VEuPathDB" id="FungiDB:SDRG_06093"/>
<sequence>METMTRTSLPLECLRCYRRSTTDLIAPCSCASYVHRDCLAARRVLNASAVTHCKACGDAYDLYELPAEAAEYTRRLRLAQLLRVLAVLLAVTFGCVMIYCVEESTAKKYRNAWTDEDRALNEWLASICCPRFVAHFVISLVFTAIAMGLFLGCLLLSPTIERCINACNRRCGRHGVTIFALCLIVLVIGSMRLVGLYMVLMALTGVLGAAASVGATSRIYKVQVQYRHVQDRREVVDGADVSLA</sequence>
<gene>
    <name evidence="2" type="ORF">SDRG_06093</name>
</gene>
<dbReference type="OrthoDB" id="75398at2759"/>
<evidence type="ECO:0000256" key="1">
    <source>
        <dbReference type="SAM" id="Phobius"/>
    </source>
</evidence>
<keyword evidence="1" id="KW-0812">Transmembrane</keyword>
<dbReference type="PANTHER" id="PTHR46347:SF1">
    <property type="entry name" value="RING_FYVE_PHD ZINC FINGER SUPERFAMILY PROTEIN"/>
    <property type="match status" value="1"/>
</dbReference>
<dbReference type="OMA" id="ERCINAC"/>
<name>T0QPI5_SAPDV</name>
<keyword evidence="1" id="KW-0472">Membrane</keyword>
<dbReference type="STRING" id="1156394.T0QPI5"/>
<protein>
    <recommendedName>
        <fullName evidence="4">RING-CH-type domain-containing protein</fullName>
    </recommendedName>
</protein>
<feature type="transmembrane region" description="Helical" evidence="1">
    <location>
        <begin position="132"/>
        <end position="156"/>
    </location>
</feature>
<dbReference type="Gene3D" id="3.30.40.10">
    <property type="entry name" value="Zinc/RING finger domain, C3HC4 (zinc finger)"/>
    <property type="match status" value="1"/>
</dbReference>
<dbReference type="PANTHER" id="PTHR46347">
    <property type="entry name" value="RING/FYVE/PHD ZINC FINGER SUPERFAMILY PROTEIN"/>
    <property type="match status" value="1"/>
</dbReference>
<dbReference type="GeneID" id="19946820"/>
<dbReference type="Proteomes" id="UP000030762">
    <property type="component" value="Unassembled WGS sequence"/>
</dbReference>
<evidence type="ECO:0000313" key="2">
    <source>
        <dbReference type="EMBL" id="EQC36656.1"/>
    </source>
</evidence>
<keyword evidence="3" id="KW-1185">Reference proteome</keyword>
<feature type="transmembrane region" description="Helical" evidence="1">
    <location>
        <begin position="200"/>
        <end position="220"/>
    </location>
</feature>
<dbReference type="SUPFAM" id="SSF57850">
    <property type="entry name" value="RING/U-box"/>
    <property type="match status" value="1"/>
</dbReference>
<proteinExistence type="predicted"/>
<dbReference type="EMBL" id="JH767147">
    <property type="protein sequence ID" value="EQC36656.1"/>
    <property type="molecule type" value="Genomic_DNA"/>
</dbReference>
<reference evidence="2 3" key="1">
    <citation type="submission" date="2012-04" db="EMBL/GenBank/DDBJ databases">
        <title>The Genome Sequence of Saprolegnia declina VS20.</title>
        <authorList>
            <consortium name="The Broad Institute Genome Sequencing Platform"/>
            <person name="Russ C."/>
            <person name="Nusbaum C."/>
            <person name="Tyler B."/>
            <person name="van West P."/>
            <person name="Dieguez-Uribeondo J."/>
            <person name="de Bruijn I."/>
            <person name="Tripathy S."/>
            <person name="Jiang R."/>
            <person name="Young S.K."/>
            <person name="Zeng Q."/>
            <person name="Gargeya S."/>
            <person name="Fitzgerald M."/>
            <person name="Haas B."/>
            <person name="Abouelleil A."/>
            <person name="Alvarado L."/>
            <person name="Arachchi H.M."/>
            <person name="Berlin A."/>
            <person name="Chapman S.B."/>
            <person name="Goldberg J."/>
            <person name="Griggs A."/>
            <person name="Gujja S."/>
            <person name="Hansen M."/>
            <person name="Howarth C."/>
            <person name="Imamovic A."/>
            <person name="Larimer J."/>
            <person name="McCowen C."/>
            <person name="Montmayeur A."/>
            <person name="Murphy C."/>
            <person name="Neiman D."/>
            <person name="Pearson M."/>
            <person name="Priest M."/>
            <person name="Roberts A."/>
            <person name="Saif S."/>
            <person name="Shea T."/>
            <person name="Sisk P."/>
            <person name="Sykes S."/>
            <person name="Wortman J."/>
            <person name="Nusbaum C."/>
            <person name="Birren B."/>
        </authorList>
    </citation>
    <scope>NUCLEOTIDE SEQUENCE [LARGE SCALE GENOMIC DNA]</scope>
    <source>
        <strain evidence="2 3">VS20</strain>
    </source>
</reference>
<feature type="transmembrane region" description="Helical" evidence="1">
    <location>
        <begin position="176"/>
        <end position="194"/>
    </location>
</feature>
<evidence type="ECO:0000313" key="3">
    <source>
        <dbReference type="Proteomes" id="UP000030762"/>
    </source>
</evidence>